<feature type="coiled-coil region" evidence="1">
    <location>
        <begin position="111"/>
        <end position="223"/>
    </location>
</feature>
<organism evidence="3 4">
    <name type="scientific">Striga hermonthica</name>
    <name type="common">Purple witchweed</name>
    <name type="synonym">Buchnera hermonthica</name>
    <dbReference type="NCBI Taxonomy" id="68872"/>
    <lineage>
        <taxon>Eukaryota</taxon>
        <taxon>Viridiplantae</taxon>
        <taxon>Streptophyta</taxon>
        <taxon>Embryophyta</taxon>
        <taxon>Tracheophyta</taxon>
        <taxon>Spermatophyta</taxon>
        <taxon>Magnoliopsida</taxon>
        <taxon>eudicotyledons</taxon>
        <taxon>Gunneridae</taxon>
        <taxon>Pentapetalae</taxon>
        <taxon>asterids</taxon>
        <taxon>lamiids</taxon>
        <taxon>Lamiales</taxon>
        <taxon>Orobanchaceae</taxon>
        <taxon>Buchnereae</taxon>
        <taxon>Striga</taxon>
    </lineage>
</organism>
<name>A0A9N7MI00_STRHE</name>
<gene>
    <name evidence="3" type="ORF">SHERM_10524</name>
</gene>
<evidence type="ECO:0000256" key="2">
    <source>
        <dbReference type="SAM" id="MobiDB-lite"/>
    </source>
</evidence>
<protein>
    <submittedName>
        <fullName evidence="3">Uncharacterized protein</fullName>
    </submittedName>
</protein>
<keyword evidence="4" id="KW-1185">Reference proteome</keyword>
<feature type="non-terminal residue" evidence="3">
    <location>
        <position position="282"/>
    </location>
</feature>
<sequence length="282" mass="31602">EKRLHPAEHSGAYCQSVAGELYAQSKSQSPQRGDEAAIPLSRKRWQEMSSSPEGNPDYVSEHAKEQHHECCHEINGWTIQWAKWAAALDHLLEGRRHLKGQDPRENVDAMIASLKKETAKVEADMKGKNSEQVAQLEVAQAEISALSEEKKAFQTKVAELKEGLAFAEQHSKALEAKVEEVEEKLLQEKTEHDTTRKECSEVHELVGRQRDAHQAEMAKLEKEKSEYGEFMYENGFQARKDSVPEVTAVQVGVEEAADGVDTDVGEVGPNLELEMNTCLTLR</sequence>
<feature type="non-terminal residue" evidence="3">
    <location>
        <position position="1"/>
    </location>
</feature>
<dbReference type="Proteomes" id="UP001153555">
    <property type="component" value="Unassembled WGS sequence"/>
</dbReference>
<feature type="region of interest" description="Disordered" evidence="2">
    <location>
        <begin position="23"/>
        <end position="59"/>
    </location>
</feature>
<dbReference type="EMBL" id="CACSLK010002435">
    <property type="protein sequence ID" value="CAA0808146.1"/>
    <property type="molecule type" value="Genomic_DNA"/>
</dbReference>
<keyword evidence="1" id="KW-0175">Coiled coil</keyword>
<comment type="caution">
    <text evidence="3">The sequence shown here is derived from an EMBL/GenBank/DDBJ whole genome shotgun (WGS) entry which is preliminary data.</text>
</comment>
<evidence type="ECO:0000313" key="3">
    <source>
        <dbReference type="EMBL" id="CAA0808146.1"/>
    </source>
</evidence>
<evidence type="ECO:0000256" key="1">
    <source>
        <dbReference type="SAM" id="Coils"/>
    </source>
</evidence>
<dbReference type="AlphaFoldDB" id="A0A9N7MI00"/>
<accession>A0A9N7MI00</accession>
<evidence type="ECO:0000313" key="4">
    <source>
        <dbReference type="Proteomes" id="UP001153555"/>
    </source>
</evidence>
<reference evidence="3" key="1">
    <citation type="submission" date="2019-12" db="EMBL/GenBank/DDBJ databases">
        <authorList>
            <person name="Scholes J."/>
        </authorList>
    </citation>
    <scope>NUCLEOTIDE SEQUENCE</scope>
</reference>
<proteinExistence type="predicted"/>
<dbReference type="Gene3D" id="1.10.287.1490">
    <property type="match status" value="1"/>
</dbReference>